<dbReference type="Proteomes" id="UP000199497">
    <property type="component" value="Unassembled WGS sequence"/>
</dbReference>
<evidence type="ECO:0000256" key="1">
    <source>
        <dbReference type="SAM" id="MobiDB-lite"/>
    </source>
</evidence>
<dbReference type="STRING" id="405564.SAMN04487905_102327"/>
<gene>
    <name evidence="2" type="ORF">SAMN04487905_102327</name>
</gene>
<organism evidence="2 3">
    <name type="scientific">Actinopolyspora xinjiangensis</name>
    <dbReference type="NCBI Taxonomy" id="405564"/>
    <lineage>
        <taxon>Bacteria</taxon>
        <taxon>Bacillati</taxon>
        <taxon>Actinomycetota</taxon>
        <taxon>Actinomycetes</taxon>
        <taxon>Actinopolysporales</taxon>
        <taxon>Actinopolysporaceae</taxon>
        <taxon>Actinopolyspora</taxon>
    </lineage>
</organism>
<sequence>MVGEALIAEYLRIGLRFGRVSPGLVQSYTGDPRLRDQVNREPPPAPEELASQARRLRRAVRHAELDNDRGEFLLGQLTALDCVARRLAGSPMPFAERLRRCFQVEVERGHPEVYAAAHAELAHWLPNGGTLAERMAEFRRWELVPVESLPGRVHALSEALRRRTRETFRLPSHEGVTYRFDDDPSFGGLQHFLGVGRSRVTISTATPHRLSELPRLLAHETYPGHHTQHCRSTLPEHDIALAETPQCVVSEGMAERALDVLVGPGWGEWTLGVLGGPPSVPEGAELELMDAARRVLTGVRRDAALMLHEHGTDPRQVRQYLRRWLLLDDSRAGVLLDLLSDPSAAAHAAVHPAGYELLGGWVGCRGAVESSRRYGLLLDRPLPPRTLRSELSGRIAA</sequence>
<dbReference type="AlphaFoldDB" id="A0A1H0QQS9"/>
<evidence type="ECO:0000313" key="3">
    <source>
        <dbReference type="Proteomes" id="UP000199497"/>
    </source>
</evidence>
<evidence type="ECO:0008006" key="4">
    <source>
        <dbReference type="Google" id="ProtNLM"/>
    </source>
</evidence>
<feature type="region of interest" description="Disordered" evidence="1">
    <location>
        <begin position="28"/>
        <end position="51"/>
    </location>
</feature>
<protein>
    <recommendedName>
        <fullName evidence="4">DUF885 domain-containing protein</fullName>
    </recommendedName>
</protein>
<accession>A0A1H0QQS9</accession>
<keyword evidence="3" id="KW-1185">Reference proteome</keyword>
<dbReference type="OrthoDB" id="140419at2"/>
<dbReference type="EMBL" id="FNJR01000002">
    <property type="protein sequence ID" value="SDP19056.1"/>
    <property type="molecule type" value="Genomic_DNA"/>
</dbReference>
<dbReference type="RefSeq" id="WP_092598030.1">
    <property type="nucleotide sequence ID" value="NZ_FNJR01000002.1"/>
</dbReference>
<name>A0A1H0QQS9_9ACTN</name>
<proteinExistence type="predicted"/>
<reference evidence="3" key="1">
    <citation type="submission" date="2016-10" db="EMBL/GenBank/DDBJ databases">
        <authorList>
            <person name="Varghese N."/>
            <person name="Submissions S."/>
        </authorList>
    </citation>
    <scope>NUCLEOTIDE SEQUENCE [LARGE SCALE GENOMIC DNA]</scope>
    <source>
        <strain evidence="3">DSM 46732</strain>
    </source>
</reference>
<evidence type="ECO:0000313" key="2">
    <source>
        <dbReference type="EMBL" id="SDP19056.1"/>
    </source>
</evidence>